<dbReference type="PANTHER" id="PTHR19303:SF52">
    <property type="entry name" value="TIGGER TRANSPOSABLE ELEMENT-DERIVED PROTEIN 6"/>
    <property type="match status" value="1"/>
</dbReference>
<dbReference type="GO" id="GO:0003677">
    <property type="term" value="F:DNA binding"/>
    <property type="evidence" value="ECO:0007669"/>
    <property type="project" value="UniProtKB-UniRule"/>
</dbReference>
<dbReference type="PANTHER" id="PTHR19303">
    <property type="entry name" value="TRANSPOSON"/>
    <property type="match status" value="1"/>
</dbReference>
<accession>A0AAQ4EBJ6</accession>
<reference evidence="7 8" key="1">
    <citation type="journal article" date="2023" name="Arcadia Sci">
        <title>De novo assembly of a long-read Amblyomma americanum tick genome.</title>
        <authorList>
            <person name="Chou S."/>
            <person name="Poskanzer K.E."/>
            <person name="Rollins M."/>
            <person name="Thuy-Boun P.S."/>
        </authorList>
    </citation>
    <scope>NUCLEOTIDE SEQUENCE [LARGE SCALE GENOMIC DNA]</scope>
    <source>
        <strain evidence="7">F_SG_1</strain>
        <tissue evidence="7">Salivary glands</tissue>
    </source>
</reference>
<dbReference type="GO" id="GO:0005634">
    <property type="term" value="C:nucleus"/>
    <property type="evidence" value="ECO:0007669"/>
    <property type="project" value="UniProtKB-SubCell"/>
</dbReference>
<proteinExistence type="predicted"/>
<evidence type="ECO:0000256" key="2">
    <source>
        <dbReference type="ARBA" id="ARBA00023125"/>
    </source>
</evidence>
<dbReference type="InterPro" id="IPR009057">
    <property type="entry name" value="Homeodomain-like_sf"/>
</dbReference>
<dbReference type="Proteomes" id="UP001321473">
    <property type="component" value="Unassembled WGS sequence"/>
</dbReference>
<dbReference type="InterPro" id="IPR007889">
    <property type="entry name" value="HTH_Psq"/>
</dbReference>
<dbReference type="Pfam" id="PF03184">
    <property type="entry name" value="DDE_1"/>
    <property type="match status" value="1"/>
</dbReference>
<dbReference type="PROSITE" id="PS50960">
    <property type="entry name" value="HTH_PSQ"/>
    <property type="match status" value="1"/>
</dbReference>
<sequence>MSSASSSVVKKRKALPLETKECVIKDIESGLKKAAVAAKYGISDTTVSTIFKNRDKVRQQLRQDSSSLSRKRIRASKYEDVDAALFRWFKEVRAQSIPVSGPMLQQKARCLGALLGHNDFNPLNGWIQRFKDRHGISCKAVCGESGEVNDETIAVWLRLNLGTILSTYTDRDIYNADEAGLFYNLLPNRTLALKGEPCSGRKSSKERVTVLFCANMDGTDKRRLFVIGKSARPRCFKKREYLPVTYKANKKAWMTQELFTSWLCKFDEDMVAEKRRVVLILDNCTAHNIQPRLTAVNLKFLPANTTAKSQPLDQGVIATVKALYKKRICERVLLNMQQQQPLKVHLRGAIDMIVASWWQVKAQTVSKCFRKAGFVRNAEVGADEESDVVDEAVSTDDVWSGLVEGNIVSATDTFEDYVSADENELVVCEEASTDDAIVAAVRSGVELATDDESDGEDDVDPMPDVPCKDALEYLSKVKMYCAKNSLSDKALQYLSLVEDEIVRTAVKKHRQTKITAFFRS</sequence>
<dbReference type="Gene3D" id="1.10.10.60">
    <property type="entry name" value="Homeodomain-like"/>
    <property type="match status" value="2"/>
</dbReference>
<dbReference type="InterPro" id="IPR006600">
    <property type="entry name" value="HTH_CenpB_DNA-bd_dom"/>
</dbReference>
<evidence type="ECO:0000256" key="3">
    <source>
        <dbReference type="ARBA" id="ARBA00023242"/>
    </source>
</evidence>
<evidence type="ECO:0000259" key="5">
    <source>
        <dbReference type="PROSITE" id="PS50960"/>
    </source>
</evidence>
<comment type="subcellular location">
    <subcellularLocation>
        <location evidence="1 4">Nucleus</location>
    </subcellularLocation>
</comment>
<evidence type="ECO:0000256" key="1">
    <source>
        <dbReference type="ARBA" id="ARBA00004123"/>
    </source>
</evidence>
<feature type="domain" description="HTH CENPB-type" evidence="6">
    <location>
        <begin position="69"/>
        <end position="140"/>
    </location>
</feature>
<comment type="caution">
    <text evidence="7">The sequence shown here is derived from an EMBL/GenBank/DDBJ whole genome shotgun (WGS) entry which is preliminary data.</text>
</comment>
<feature type="domain" description="HTH psq-type" evidence="5">
    <location>
        <begin position="6"/>
        <end position="57"/>
    </location>
</feature>
<dbReference type="EMBL" id="JARKHS020018750">
    <property type="protein sequence ID" value="KAK8772149.1"/>
    <property type="molecule type" value="Genomic_DNA"/>
</dbReference>
<evidence type="ECO:0000259" key="6">
    <source>
        <dbReference type="PROSITE" id="PS51253"/>
    </source>
</evidence>
<keyword evidence="3 4" id="KW-0539">Nucleus</keyword>
<dbReference type="Pfam" id="PF04218">
    <property type="entry name" value="CENP-B_N"/>
    <property type="match status" value="1"/>
</dbReference>
<evidence type="ECO:0008006" key="9">
    <source>
        <dbReference type="Google" id="ProtNLM"/>
    </source>
</evidence>
<name>A0AAQ4EBJ6_AMBAM</name>
<keyword evidence="8" id="KW-1185">Reference proteome</keyword>
<dbReference type="SMART" id="SM00674">
    <property type="entry name" value="CENPB"/>
    <property type="match status" value="1"/>
</dbReference>
<dbReference type="SUPFAM" id="SSF46689">
    <property type="entry name" value="Homeodomain-like"/>
    <property type="match status" value="2"/>
</dbReference>
<dbReference type="InterPro" id="IPR004875">
    <property type="entry name" value="DDE_SF_endonuclease_dom"/>
</dbReference>
<dbReference type="Pfam" id="PF03221">
    <property type="entry name" value="HTH_Tnp_Tc5"/>
    <property type="match status" value="1"/>
</dbReference>
<evidence type="ECO:0000313" key="8">
    <source>
        <dbReference type="Proteomes" id="UP001321473"/>
    </source>
</evidence>
<evidence type="ECO:0000256" key="4">
    <source>
        <dbReference type="PROSITE-ProRule" id="PRU00320"/>
    </source>
</evidence>
<evidence type="ECO:0000313" key="7">
    <source>
        <dbReference type="EMBL" id="KAK8772149.1"/>
    </source>
</evidence>
<protein>
    <recommendedName>
        <fullName evidence="9">Tick transposon</fullName>
    </recommendedName>
</protein>
<gene>
    <name evidence="7" type="ORF">V5799_024608</name>
</gene>
<dbReference type="PROSITE" id="PS51253">
    <property type="entry name" value="HTH_CENPB"/>
    <property type="match status" value="1"/>
</dbReference>
<dbReference type="AlphaFoldDB" id="A0AAQ4EBJ6"/>
<feature type="DNA-binding region" description="H-T-H motif" evidence="4">
    <location>
        <begin position="33"/>
        <end position="53"/>
    </location>
</feature>
<keyword evidence="2 4" id="KW-0238">DNA-binding</keyword>
<organism evidence="7 8">
    <name type="scientific">Amblyomma americanum</name>
    <name type="common">Lone star tick</name>
    <dbReference type="NCBI Taxonomy" id="6943"/>
    <lineage>
        <taxon>Eukaryota</taxon>
        <taxon>Metazoa</taxon>
        <taxon>Ecdysozoa</taxon>
        <taxon>Arthropoda</taxon>
        <taxon>Chelicerata</taxon>
        <taxon>Arachnida</taxon>
        <taxon>Acari</taxon>
        <taxon>Parasitiformes</taxon>
        <taxon>Ixodida</taxon>
        <taxon>Ixodoidea</taxon>
        <taxon>Ixodidae</taxon>
        <taxon>Amblyomminae</taxon>
        <taxon>Amblyomma</taxon>
    </lineage>
</organism>
<dbReference type="InterPro" id="IPR050863">
    <property type="entry name" value="CenT-Element_Derived"/>
</dbReference>